<dbReference type="PANTHER" id="PTHR33910:SF1">
    <property type="entry name" value="PROTEIN TRANSLOCASE SUBUNIT SECE"/>
    <property type="match status" value="1"/>
</dbReference>
<keyword evidence="7 9" id="KW-0811">Translocation</keyword>
<evidence type="ECO:0000256" key="4">
    <source>
        <dbReference type="ARBA" id="ARBA00022692"/>
    </source>
</evidence>
<feature type="transmembrane region" description="Helical" evidence="9">
    <location>
        <begin position="42"/>
        <end position="69"/>
    </location>
</feature>
<evidence type="ECO:0000256" key="6">
    <source>
        <dbReference type="ARBA" id="ARBA00022989"/>
    </source>
</evidence>
<dbReference type="HAMAP" id="MF_00422">
    <property type="entry name" value="SecE"/>
    <property type="match status" value="1"/>
</dbReference>
<dbReference type="GO" id="GO:0008320">
    <property type="term" value="F:protein transmembrane transporter activity"/>
    <property type="evidence" value="ECO:0007669"/>
    <property type="project" value="UniProtKB-UniRule"/>
</dbReference>
<reference evidence="10 11" key="1">
    <citation type="submission" date="2016-10" db="EMBL/GenBank/DDBJ databases">
        <authorList>
            <person name="de Groot N.N."/>
        </authorList>
    </citation>
    <scope>NUCLEOTIDE SEQUENCE [LARGE SCALE GENOMIC DNA]</scope>
    <source>
        <strain evidence="10 11">APO</strain>
    </source>
</reference>
<comment type="subcellular location">
    <subcellularLocation>
        <location evidence="9">Cell membrane</location>
        <topology evidence="9">Single-pass membrane protein</topology>
    </subcellularLocation>
    <subcellularLocation>
        <location evidence="1">Membrane</location>
    </subcellularLocation>
</comment>
<dbReference type="Proteomes" id="UP000199230">
    <property type="component" value="Unassembled WGS sequence"/>
</dbReference>
<dbReference type="GO" id="GO:0043952">
    <property type="term" value="P:protein transport by the Sec complex"/>
    <property type="evidence" value="ECO:0007669"/>
    <property type="project" value="UniProtKB-UniRule"/>
</dbReference>
<dbReference type="AlphaFoldDB" id="A0A1H3RC11"/>
<keyword evidence="4 9" id="KW-0812">Transmembrane</keyword>
<dbReference type="InterPro" id="IPR005807">
    <property type="entry name" value="SecE_bac"/>
</dbReference>
<keyword evidence="6 9" id="KW-1133">Transmembrane helix</keyword>
<evidence type="ECO:0000313" key="11">
    <source>
        <dbReference type="Proteomes" id="UP000199230"/>
    </source>
</evidence>
<evidence type="ECO:0000256" key="3">
    <source>
        <dbReference type="ARBA" id="ARBA00022475"/>
    </source>
</evidence>
<name>A0A1H3RC11_9FIRM</name>
<keyword evidence="11" id="KW-1185">Reference proteome</keyword>
<keyword evidence="8 9" id="KW-0472">Membrane</keyword>
<dbReference type="Gene3D" id="1.20.5.1030">
    <property type="entry name" value="Preprotein translocase secy subunit"/>
    <property type="match status" value="1"/>
</dbReference>
<evidence type="ECO:0000256" key="7">
    <source>
        <dbReference type="ARBA" id="ARBA00023010"/>
    </source>
</evidence>
<comment type="function">
    <text evidence="9">Essential subunit of the Sec protein translocation channel SecYEG. Clamps together the 2 halves of SecY. May contact the channel plug during translocation.</text>
</comment>
<proteinExistence type="inferred from homology"/>
<accession>A0A1H3RC11</accession>
<comment type="similarity">
    <text evidence="9">Belongs to the SecE/SEC61-gamma family.</text>
</comment>
<dbReference type="STRING" id="159292.SAMN05192546_11613"/>
<dbReference type="GO" id="GO:0009306">
    <property type="term" value="P:protein secretion"/>
    <property type="evidence" value="ECO:0007669"/>
    <property type="project" value="UniProtKB-UniRule"/>
</dbReference>
<keyword evidence="5 9" id="KW-0653">Protein transport</keyword>
<evidence type="ECO:0000256" key="5">
    <source>
        <dbReference type="ARBA" id="ARBA00022927"/>
    </source>
</evidence>
<gene>
    <name evidence="9" type="primary">secE</name>
    <name evidence="10" type="ORF">SAMN05192546_11613</name>
</gene>
<evidence type="ECO:0000313" key="10">
    <source>
        <dbReference type="EMBL" id="SDZ23197.1"/>
    </source>
</evidence>
<evidence type="ECO:0000256" key="2">
    <source>
        <dbReference type="ARBA" id="ARBA00022448"/>
    </source>
</evidence>
<dbReference type="PANTHER" id="PTHR33910">
    <property type="entry name" value="PROTEIN TRANSLOCASE SUBUNIT SECE"/>
    <property type="match status" value="1"/>
</dbReference>
<dbReference type="InterPro" id="IPR038379">
    <property type="entry name" value="SecE_sf"/>
</dbReference>
<dbReference type="GO" id="GO:0065002">
    <property type="term" value="P:intracellular protein transmembrane transport"/>
    <property type="evidence" value="ECO:0007669"/>
    <property type="project" value="UniProtKB-UniRule"/>
</dbReference>
<sequence length="70" mass="7800">MATQTTATEKKPQSMGKYFKSSKAELKKVHWPTRPELKNHTAVVVVVCAIATVILWLLDTVFGFGLNLII</sequence>
<comment type="subunit">
    <text evidence="9">Component of the Sec protein translocase complex. Heterotrimer consisting of SecY, SecE and SecG subunits. The heterotrimers can form oligomers, although 1 heterotrimer is thought to be able to translocate proteins. Interacts with the ribosome. Interacts with SecDF, and other proteins may be involved. Interacts with SecA.</text>
</comment>
<evidence type="ECO:0000256" key="9">
    <source>
        <dbReference type="HAMAP-Rule" id="MF_00422"/>
    </source>
</evidence>
<protein>
    <recommendedName>
        <fullName evidence="9">Protein translocase subunit SecE</fullName>
    </recommendedName>
</protein>
<dbReference type="EMBL" id="FNPV01000016">
    <property type="protein sequence ID" value="SDZ23197.1"/>
    <property type="molecule type" value="Genomic_DNA"/>
</dbReference>
<keyword evidence="3 9" id="KW-1003">Cell membrane</keyword>
<dbReference type="GO" id="GO:0006605">
    <property type="term" value="P:protein targeting"/>
    <property type="evidence" value="ECO:0007669"/>
    <property type="project" value="UniProtKB-UniRule"/>
</dbReference>
<dbReference type="RefSeq" id="WP_093315627.1">
    <property type="nucleotide sequence ID" value="NZ_FNPV01000016.1"/>
</dbReference>
<organism evidence="10 11">
    <name type="scientific">Tindallia californiensis</name>
    <dbReference type="NCBI Taxonomy" id="159292"/>
    <lineage>
        <taxon>Bacteria</taxon>
        <taxon>Bacillati</taxon>
        <taxon>Bacillota</taxon>
        <taxon>Clostridia</taxon>
        <taxon>Peptostreptococcales</taxon>
        <taxon>Tindalliaceae</taxon>
        <taxon>Tindallia</taxon>
    </lineage>
</organism>
<dbReference type="Pfam" id="PF00584">
    <property type="entry name" value="SecE"/>
    <property type="match status" value="1"/>
</dbReference>
<dbReference type="PRINTS" id="PR01650">
    <property type="entry name" value="SECETRNLCASE"/>
</dbReference>
<keyword evidence="2 9" id="KW-0813">Transport</keyword>
<evidence type="ECO:0000256" key="1">
    <source>
        <dbReference type="ARBA" id="ARBA00004370"/>
    </source>
</evidence>
<dbReference type="GO" id="GO:0005886">
    <property type="term" value="C:plasma membrane"/>
    <property type="evidence" value="ECO:0007669"/>
    <property type="project" value="UniProtKB-SubCell"/>
</dbReference>
<dbReference type="OrthoDB" id="9799073at2"/>
<dbReference type="InterPro" id="IPR001901">
    <property type="entry name" value="Translocase_SecE/Sec61-g"/>
</dbReference>
<evidence type="ECO:0000256" key="8">
    <source>
        <dbReference type="ARBA" id="ARBA00023136"/>
    </source>
</evidence>
<dbReference type="NCBIfam" id="TIGR00964">
    <property type="entry name" value="secE_bact"/>
    <property type="match status" value="1"/>
</dbReference>